<organism evidence="3 4">
    <name type="scientific">Linum trigynum</name>
    <dbReference type="NCBI Taxonomy" id="586398"/>
    <lineage>
        <taxon>Eukaryota</taxon>
        <taxon>Viridiplantae</taxon>
        <taxon>Streptophyta</taxon>
        <taxon>Embryophyta</taxon>
        <taxon>Tracheophyta</taxon>
        <taxon>Spermatophyta</taxon>
        <taxon>Magnoliopsida</taxon>
        <taxon>eudicotyledons</taxon>
        <taxon>Gunneridae</taxon>
        <taxon>Pentapetalae</taxon>
        <taxon>rosids</taxon>
        <taxon>fabids</taxon>
        <taxon>Malpighiales</taxon>
        <taxon>Linaceae</taxon>
        <taxon>Linum</taxon>
    </lineage>
</organism>
<dbReference type="AlphaFoldDB" id="A0AAV2FE09"/>
<evidence type="ECO:0000313" key="2">
    <source>
        <dbReference type="EMBL" id="CAL1383335.1"/>
    </source>
</evidence>
<keyword evidence="4" id="KW-1185">Reference proteome</keyword>
<dbReference type="EMBL" id="OZ034819">
    <property type="protein sequence ID" value="CAL1396499.1"/>
    <property type="molecule type" value="Genomic_DNA"/>
</dbReference>
<proteinExistence type="predicted"/>
<evidence type="ECO:0000256" key="1">
    <source>
        <dbReference type="SAM" id="MobiDB-lite"/>
    </source>
</evidence>
<evidence type="ECO:0000313" key="3">
    <source>
        <dbReference type="EMBL" id="CAL1396499.1"/>
    </source>
</evidence>
<protein>
    <submittedName>
        <fullName evidence="3">Uncharacterized protein</fullName>
    </submittedName>
</protein>
<accession>A0AAV2FE09</accession>
<reference evidence="3 4" key="1">
    <citation type="submission" date="2024-04" db="EMBL/GenBank/DDBJ databases">
        <authorList>
            <person name="Fracassetti M."/>
        </authorList>
    </citation>
    <scope>NUCLEOTIDE SEQUENCE [LARGE SCALE GENOMIC DNA]</scope>
</reference>
<name>A0AAV2FE09_9ROSI</name>
<sequence>MAARFQIEGDDSVLLRVTHFNLKTFSDEVRCSLQVSAPSRVTTKKEEEENGGGAQLSDRVETIVRPQTM</sequence>
<evidence type="ECO:0000313" key="4">
    <source>
        <dbReference type="Proteomes" id="UP001497516"/>
    </source>
</evidence>
<dbReference type="Proteomes" id="UP001497516">
    <property type="component" value="Chromosome 6"/>
</dbReference>
<gene>
    <name evidence="2" type="ORF">LTRI10_LOCUS24617</name>
    <name evidence="3" type="ORF">LTRI10_LOCUS36861</name>
</gene>
<dbReference type="EMBL" id="OZ034817">
    <property type="protein sequence ID" value="CAL1383335.1"/>
    <property type="molecule type" value="Genomic_DNA"/>
</dbReference>
<dbReference type="Proteomes" id="UP001497516">
    <property type="component" value="Chromosome 4"/>
</dbReference>
<feature type="region of interest" description="Disordered" evidence="1">
    <location>
        <begin position="41"/>
        <end position="69"/>
    </location>
</feature>